<name>A0A1I4MFM1_9BACI</name>
<sequence>MTLRDDIHALIDSLPEESQVEVYNTIWEYREEEEKEIHEEAKKEVQENQTKE</sequence>
<accession>A0A1I4MFM1</accession>
<dbReference type="AlphaFoldDB" id="A0A1I4MFM1"/>
<organism evidence="1 2">
    <name type="scientific">Salibacterium qingdaonense</name>
    <dbReference type="NCBI Taxonomy" id="266892"/>
    <lineage>
        <taxon>Bacteria</taxon>
        <taxon>Bacillati</taxon>
        <taxon>Bacillota</taxon>
        <taxon>Bacilli</taxon>
        <taxon>Bacillales</taxon>
        <taxon>Bacillaceae</taxon>
    </lineage>
</organism>
<proteinExistence type="predicted"/>
<reference evidence="1 2" key="1">
    <citation type="submission" date="2016-10" db="EMBL/GenBank/DDBJ databases">
        <authorList>
            <person name="de Groot N.N."/>
        </authorList>
    </citation>
    <scope>NUCLEOTIDE SEQUENCE [LARGE SCALE GENOMIC DNA]</scope>
    <source>
        <strain evidence="1 2">CGMCC 1.6134</strain>
    </source>
</reference>
<gene>
    <name evidence="1" type="ORF">SAMN04488054_11180</name>
</gene>
<protein>
    <submittedName>
        <fullName evidence="1">Uncharacterized protein</fullName>
    </submittedName>
</protein>
<keyword evidence="2" id="KW-1185">Reference proteome</keyword>
<evidence type="ECO:0000313" key="2">
    <source>
        <dbReference type="Proteomes" id="UP000199668"/>
    </source>
</evidence>
<dbReference type="STRING" id="266892.SAMN04488054_11180"/>
<evidence type="ECO:0000313" key="1">
    <source>
        <dbReference type="EMBL" id="SFM01910.1"/>
    </source>
</evidence>
<dbReference type="Proteomes" id="UP000199668">
    <property type="component" value="Unassembled WGS sequence"/>
</dbReference>
<dbReference type="EMBL" id="FOTY01000011">
    <property type="protein sequence ID" value="SFM01910.1"/>
    <property type="molecule type" value="Genomic_DNA"/>
</dbReference>